<proteinExistence type="inferred from homology"/>
<keyword evidence="10 14" id="KW-0408">Iron</keyword>
<dbReference type="InterPro" id="IPR000445">
    <property type="entry name" value="HhH_motif"/>
</dbReference>
<dbReference type="SUPFAM" id="SSF48150">
    <property type="entry name" value="DNA-glycosylase"/>
    <property type="match status" value="1"/>
</dbReference>
<dbReference type="InterPro" id="IPR004036">
    <property type="entry name" value="Endonuclease-III-like_CS2"/>
</dbReference>
<evidence type="ECO:0000313" key="16">
    <source>
        <dbReference type="EMBL" id="KID49619.1"/>
    </source>
</evidence>
<dbReference type="CDD" id="cd03431">
    <property type="entry name" value="NUDIX_DNA_Glycosylase_C-MutY"/>
    <property type="match status" value="1"/>
</dbReference>
<comment type="similarity">
    <text evidence="3 14">Belongs to the Nth/MutY family.</text>
</comment>
<keyword evidence="7" id="KW-0479">Metal-binding</keyword>
<dbReference type="PANTHER" id="PTHR42944:SF1">
    <property type="entry name" value="ADENINE DNA GLYCOSYLASE"/>
    <property type="match status" value="1"/>
</dbReference>
<protein>
    <recommendedName>
        <fullName evidence="5 14">Adenine DNA glycosylase</fullName>
        <ecNumber evidence="4 14">3.2.2.31</ecNumber>
    </recommendedName>
</protein>
<accession>A0A0B4EXE4</accession>
<keyword evidence="6" id="KW-0004">4Fe-4S</keyword>
<evidence type="ECO:0000256" key="4">
    <source>
        <dbReference type="ARBA" id="ARBA00012045"/>
    </source>
</evidence>
<dbReference type="InterPro" id="IPR003265">
    <property type="entry name" value="HhH-GPD_domain"/>
</dbReference>
<dbReference type="PATRIC" id="fig|1226633.4.peg.1126"/>
<dbReference type="Gene3D" id="1.10.1670.10">
    <property type="entry name" value="Helix-hairpin-Helix base-excision DNA repair enzymes (C-terminal)"/>
    <property type="match status" value="1"/>
</dbReference>
<evidence type="ECO:0000256" key="9">
    <source>
        <dbReference type="ARBA" id="ARBA00022801"/>
    </source>
</evidence>
<dbReference type="PANTHER" id="PTHR42944">
    <property type="entry name" value="ADENINE DNA GLYCOSYLASE"/>
    <property type="match status" value="1"/>
</dbReference>
<dbReference type="GO" id="GO:0006284">
    <property type="term" value="P:base-excision repair"/>
    <property type="evidence" value="ECO:0007669"/>
    <property type="project" value="UniProtKB-UniRule"/>
</dbReference>
<evidence type="ECO:0000256" key="13">
    <source>
        <dbReference type="ARBA" id="ARBA00023295"/>
    </source>
</evidence>
<dbReference type="Gene3D" id="1.10.340.30">
    <property type="entry name" value="Hypothetical protein, domain 2"/>
    <property type="match status" value="1"/>
</dbReference>
<dbReference type="GO" id="GO:0035485">
    <property type="term" value="F:adenine/guanine mispair binding"/>
    <property type="evidence" value="ECO:0007669"/>
    <property type="project" value="TreeGrafter"/>
</dbReference>
<dbReference type="FunFam" id="1.10.340.30:FF:000002">
    <property type="entry name" value="Adenine DNA glycosylase"/>
    <property type="match status" value="1"/>
</dbReference>
<dbReference type="InterPro" id="IPR005760">
    <property type="entry name" value="A/G_AdeGlyc_MutY"/>
</dbReference>
<evidence type="ECO:0000256" key="8">
    <source>
        <dbReference type="ARBA" id="ARBA00022763"/>
    </source>
</evidence>
<evidence type="ECO:0000256" key="14">
    <source>
        <dbReference type="RuleBase" id="RU365096"/>
    </source>
</evidence>
<dbReference type="Pfam" id="PF00633">
    <property type="entry name" value="HHH"/>
    <property type="match status" value="1"/>
</dbReference>
<dbReference type="InterPro" id="IPR029119">
    <property type="entry name" value="MutY_C"/>
</dbReference>
<dbReference type="PROSITE" id="PS01155">
    <property type="entry name" value="ENDONUCLEASE_III_2"/>
    <property type="match status" value="1"/>
</dbReference>
<name>A0A0B4EXE4_9FUSO</name>
<evidence type="ECO:0000256" key="2">
    <source>
        <dbReference type="ARBA" id="ARBA00002933"/>
    </source>
</evidence>
<evidence type="ECO:0000256" key="11">
    <source>
        <dbReference type="ARBA" id="ARBA00023014"/>
    </source>
</evidence>
<dbReference type="GO" id="GO:0051539">
    <property type="term" value="F:4 iron, 4 sulfur cluster binding"/>
    <property type="evidence" value="ECO:0007669"/>
    <property type="project" value="UniProtKB-UniRule"/>
</dbReference>
<dbReference type="InterPro" id="IPR044298">
    <property type="entry name" value="MIG/MutY"/>
</dbReference>
<evidence type="ECO:0000256" key="1">
    <source>
        <dbReference type="ARBA" id="ARBA00000843"/>
    </source>
</evidence>
<keyword evidence="11" id="KW-0411">Iron-sulfur</keyword>
<dbReference type="NCBIfam" id="TIGR01084">
    <property type="entry name" value="mutY"/>
    <property type="match status" value="1"/>
</dbReference>
<reference evidence="16 17" key="1">
    <citation type="submission" date="2013-08" db="EMBL/GenBank/DDBJ databases">
        <title>An opportunistic ruminal bacterium that causes liver abscesses in cattle.</title>
        <authorList>
            <person name="Benahmed F.H."/>
            <person name="Rasmussen M."/>
            <person name="Harbottle H."/>
            <person name="Soppet D."/>
            <person name="Nagaraja T.G."/>
            <person name="Davidson M."/>
        </authorList>
    </citation>
    <scope>NUCLEOTIDE SEQUENCE [LARGE SCALE GENOMIC DNA]</scope>
    <source>
        <strain evidence="16 17">B35</strain>
    </source>
</reference>
<dbReference type="InterPro" id="IPR023170">
    <property type="entry name" value="HhH_base_excis_C"/>
</dbReference>
<evidence type="ECO:0000256" key="3">
    <source>
        <dbReference type="ARBA" id="ARBA00008343"/>
    </source>
</evidence>
<sequence length="371" mass="43621">MENYIRNKKLERIWCVMRNISKKLLEYYDKHKRDLAWRGEVPAYYTWISEIMLQQTRVEAVKPYFARFIEELPTIEALANCEEEKLMKLWQGLGYYSRARNLKKAACQIMENYGGELPAEKKELLQLAGIGPYTAGAISSIAYGRKETAVDGNVIRVISRLFAIDGNVLEGKGRQKIEEIAYQELPEERAGDFNQALMDLGATICIPNGAPLCHLCPLQLECQAYRNKEVEKYPEKKKKKERKLERQTILLVSDGRNFALEKRKDKGLLAGLWQFPMLEGRLSLQEVRNYLKEKGISYSEVEEYEPAIHIFSHVEWHMVSYKVEVQRWEIRERNEENWLWLSREEILTQYSVPSAFKVYLDYLKQEQRKLF</sequence>
<evidence type="ECO:0000256" key="10">
    <source>
        <dbReference type="ARBA" id="ARBA00023004"/>
    </source>
</evidence>
<dbReference type="InterPro" id="IPR015797">
    <property type="entry name" value="NUDIX_hydrolase-like_dom_sf"/>
</dbReference>
<evidence type="ECO:0000256" key="5">
    <source>
        <dbReference type="ARBA" id="ARBA00022023"/>
    </source>
</evidence>
<keyword evidence="9" id="KW-0378">Hydrolase</keyword>
<keyword evidence="8 14" id="KW-0227">DNA damage</keyword>
<dbReference type="Pfam" id="PF14815">
    <property type="entry name" value="NUDIX_4"/>
    <property type="match status" value="1"/>
</dbReference>
<dbReference type="CDD" id="cd00056">
    <property type="entry name" value="ENDO3c"/>
    <property type="match status" value="1"/>
</dbReference>
<dbReference type="SMART" id="SM00478">
    <property type="entry name" value="ENDO3c"/>
    <property type="match status" value="1"/>
</dbReference>
<organism evidence="16 17">
    <name type="scientific">Fusobacterium necrophorum subsp. funduliforme B35</name>
    <dbReference type="NCBI Taxonomy" id="1226633"/>
    <lineage>
        <taxon>Bacteria</taxon>
        <taxon>Fusobacteriati</taxon>
        <taxon>Fusobacteriota</taxon>
        <taxon>Fusobacteriia</taxon>
        <taxon>Fusobacteriales</taxon>
        <taxon>Fusobacteriaceae</taxon>
        <taxon>Fusobacterium</taxon>
    </lineage>
</organism>
<dbReference type="SUPFAM" id="SSF55811">
    <property type="entry name" value="Nudix"/>
    <property type="match status" value="1"/>
</dbReference>
<feature type="domain" description="HhH-GPD" evidence="15">
    <location>
        <begin position="52"/>
        <end position="203"/>
    </location>
</feature>
<dbReference type="Gene3D" id="3.90.79.10">
    <property type="entry name" value="Nucleoside Triphosphate Pyrophosphohydrolase"/>
    <property type="match status" value="1"/>
</dbReference>
<dbReference type="Pfam" id="PF00730">
    <property type="entry name" value="HhH-GPD"/>
    <property type="match status" value="1"/>
</dbReference>
<keyword evidence="13 14" id="KW-0326">Glycosidase</keyword>
<dbReference type="GO" id="GO:0000701">
    <property type="term" value="F:purine-specific mismatch base pair DNA N-glycosylase activity"/>
    <property type="evidence" value="ECO:0007669"/>
    <property type="project" value="UniProtKB-EC"/>
</dbReference>
<evidence type="ECO:0000313" key="17">
    <source>
        <dbReference type="Proteomes" id="UP000031184"/>
    </source>
</evidence>
<evidence type="ECO:0000256" key="6">
    <source>
        <dbReference type="ARBA" id="ARBA00022485"/>
    </source>
</evidence>
<comment type="cofactor">
    <cofactor evidence="14">
        <name>[4Fe-4S] cluster</name>
        <dbReference type="ChEBI" id="CHEBI:49883"/>
    </cofactor>
    <text evidence="14">Binds 1 [4Fe-4S] cluster.</text>
</comment>
<dbReference type="GO" id="GO:0032357">
    <property type="term" value="F:oxidized purine DNA binding"/>
    <property type="evidence" value="ECO:0007669"/>
    <property type="project" value="TreeGrafter"/>
</dbReference>
<comment type="catalytic activity">
    <reaction evidence="1 14">
        <text>Hydrolyzes free adenine bases from 7,8-dihydro-8-oxoguanine:adenine mismatched double-stranded DNA, leaving an apurinic site.</text>
        <dbReference type="EC" id="3.2.2.31"/>
    </reaction>
</comment>
<evidence type="ECO:0000259" key="15">
    <source>
        <dbReference type="SMART" id="SM00478"/>
    </source>
</evidence>
<dbReference type="GO" id="GO:0046872">
    <property type="term" value="F:metal ion binding"/>
    <property type="evidence" value="ECO:0007669"/>
    <property type="project" value="UniProtKB-UniRule"/>
</dbReference>
<comment type="caution">
    <text evidence="16">The sequence shown here is derived from an EMBL/GenBank/DDBJ whole genome shotgun (WGS) entry which is preliminary data.</text>
</comment>
<dbReference type="InterPro" id="IPR011257">
    <property type="entry name" value="DNA_glycosylase"/>
</dbReference>
<dbReference type="EMBL" id="AUZI01000012">
    <property type="protein sequence ID" value="KID49619.1"/>
    <property type="molecule type" value="Genomic_DNA"/>
</dbReference>
<dbReference type="GO" id="GO:0006298">
    <property type="term" value="P:mismatch repair"/>
    <property type="evidence" value="ECO:0007669"/>
    <property type="project" value="TreeGrafter"/>
</dbReference>
<evidence type="ECO:0000256" key="7">
    <source>
        <dbReference type="ARBA" id="ARBA00022723"/>
    </source>
</evidence>
<dbReference type="Proteomes" id="UP000031184">
    <property type="component" value="Unassembled WGS sequence"/>
</dbReference>
<evidence type="ECO:0000256" key="12">
    <source>
        <dbReference type="ARBA" id="ARBA00023204"/>
    </source>
</evidence>
<dbReference type="AlphaFoldDB" id="A0A0B4EXE4"/>
<dbReference type="EC" id="3.2.2.31" evidence="4 14"/>
<dbReference type="GO" id="GO:0034039">
    <property type="term" value="F:8-oxo-7,8-dihydroguanine DNA N-glycosylase activity"/>
    <property type="evidence" value="ECO:0007669"/>
    <property type="project" value="TreeGrafter"/>
</dbReference>
<keyword evidence="12" id="KW-0234">DNA repair</keyword>
<comment type="function">
    <text evidence="2">Adenine glycosylase active on G-A mispairs. MutY also corrects error-prone DNA synthesis past GO lesions which are due to the oxidatively damaged form of guanine: 7,8-dihydro-8-oxoguanine (8-oxo-dGTP).</text>
</comment>
<gene>
    <name evidence="16" type="ORF">C095_05575</name>
</gene>